<evidence type="ECO:0000256" key="1">
    <source>
        <dbReference type="SAM" id="Phobius"/>
    </source>
</evidence>
<organism evidence="2 3">
    <name type="scientific">Labeo rohita</name>
    <name type="common">Indian major carp</name>
    <name type="synonym">Cyprinus rohita</name>
    <dbReference type="NCBI Taxonomy" id="84645"/>
    <lineage>
        <taxon>Eukaryota</taxon>
        <taxon>Metazoa</taxon>
        <taxon>Chordata</taxon>
        <taxon>Craniata</taxon>
        <taxon>Vertebrata</taxon>
        <taxon>Euteleostomi</taxon>
        <taxon>Actinopterygii</taxon>
        <taxon>Neopterygii</taxon>
        <taxon>Teleostei</taxon>
        <taxon>Ostariophysi</taxon>
        <taxon>Cypriniformes</taxon>
        <taxon>Cyprinidae</taxon>
        <taxon>Labeoninae</taxon>
        <taxon>Labeonini</taxon>
        <taxon>Labeo</taxon>
    </lineage>
</organism>
<reference evidence="2 3" key="1">
    <citation type="submission" date="2022-01" db="EMBL/GenBank/DDBJ databases">
        <title>A high-quality chromosome-level genome assembly of rohu carp, Labeo rohita.</title>
        <authorList>
            <person name="Arick M.A. II"/>
            <person name="Hsu C.-Y."/>
            <person name="Magbanua Z."/>
            <person name="Pechanova O."/>
            <person name="Grover C."/>
            <person name="Miller E."/>
            <person name="Thrash A."/>
            <person name="Ezzel L."/>
            <person name="Alam S."/>
            <person name="Benzie J."/>
            <person name="Hamilton M."/>
            <person name="Karsi A."/>
            <person name="Lawrence M.L."/>
            <person name="Peterson D.G."/>
        </authorList>
    </citation>
    <scope>NUCLEOTIDE SEQUENCE [LARGE SCALE GENOMIC DNA]</scope>
    <source>
        <strain evidence="3">BAU-BD-2019</strain>
        <tissue evidence="2">Blood</tissue>
    </source>
</reference>
<keyword evidence="1" id="KW-0472">Membrane</keyword>
<name>A0ABQ8LHX7_LABRO</name>
<sequence length="142" mass="14603">MVGIQEYTRVQVKNLLKTIDKMVKENGCYTNDLFQEVNKFIYEEMINLSEDGLFSEEKQERAKKVVYKKLLIRLAGVSTGTLIGSFLGIGVAVASVVALLKAVSAGAGTVDAAGVAGGVAIATGVALGNAALAGAIGGGIPG</sequence>
<gene>
    <name evidence="2" type="ORF">H4Q32_000074</name>
</gene>
<dbReference type="EMBL" id="JACTAM010000022">
    <property type="protein sequence ID" value="KAI2650149.1"/>
    <property type="molecule type" value="Genomic_DNA"/>
</dbReference>
<feature type="transmembrane region" description="Helical" evidence="1">
    <location>
        <begin position="70"/>
        <end position="100"/>
    </location>
</feature>
<proteinExistence type="predicted"/>
<dbReference type="Proteomes" id="UP000830375">
    <property type="component" value="Unassembled WGS sequence"/>
</dbReference>
<keyword evidence="1" id="KW-1133">Transmembrane helix</keyword>
<comment type="caution">
    <text evidence="2">The sequence shown here is derived from an EMBL/GenBank/DDBJ whole genome shotgun (WGS) entry which is preliminary data.</text>
</comment>
<evidence type="ECO:0000313" key="3">
    <source>
        <dbReference type="Proteomes" id="UP000830375"/>
    </source>
</evidence>
<keyword evidence="1" id="KW-0812">Transmembrane</keyword>
<feature type="transmembrane region" description="Helical" evidence="1">
    <location>
        <begin position="112"/>
        <end position="136"/>
    </location>
</feature>
<accession>A0ABQ8LHX7</accession>
<evidence type="ECO:0000313" key="2">
    <source>
        <dbReference type="EMBL" id="KAI2650149.1"/>
    </source>
</evidence>
<keyword evidence="3" id="KW-1185">Reference proteome</keyword>
<protein>
    <submittedName>
        <fullName evidence="2">GTPase IMAP family member 4</fullName>
    </submittedName>
</protein>